<dbReference type="Proteomes" id="UP000245464">
    <property type="component" value="Chromosome 10"/>
</dbReference>
<dbReference type="GO" id="GO:0000796">
    <property type="term" value="C:condensin complex"/>
    <property type="evidence" value="ECO:0007669"/>
    <property type="project" value="TreeGrafter"/>
</dbReference>
<evidence type="ECO:0000256" key="1">
    <source>
        <dbReference type="SAM" id="Coils"/>
    </source>
</evidence>
<dbReference type="GO" id="GO:0000793">
    <property type="term" value="C:condensed chromosome"/>
    <property type="evidence" value="ECO:0007669"/>
    <property type="project" value="TreeGrafter"/>
</dbReference>
<feature type="region of interest" description="Disordered" evidence="2">
    <location>
        <begin position="1"/>
        <end position="43"/>
    </location>
</feature>
<organism evidence="3 4">
    <name type="scientific">Pyrenophora tritici-repentis</name>
    <dbReference type="NCBI Taxonomy" id="45151"/>
    <lineage>
        <taxon>Eukaryota</taxon>
        <taxon>Fungi</taxon>
        <taxon>Dikarya</taxon>
        <taxon>Ascomycota</taxon>
        <taxon>Pezizomycotina</taxon>
        <taxon>Dothideomycetes</taxon>
        <taxon>Pleosporomycetidae</taxon>
        <taxon>Pleosporales</taxon>
        <taxon>Pleosporineae</taxon>
        <taxon>Pleosporaceae</taxon>
        <taxon>Pyrenophora</taxon>
    </lineage>
</organism>
<dbReference type="AlphaFoldDB" id="A0A2W1DYJ0"/>
<evidence type="ECO:0000313" key="4">
    <source>
        <dbReference type="Proteomes" id="UP000245464"/>
    </source>
</evidence>
<gene>
    <name evidence="3" type="ORF">PtrM4_043790</name>
</gene>
<name>A0A2W1DYJ0_9PLEO</name>
<feature type="compositionally biased region" description="Acidic residues" evidence="2">
    <location>
        <begin position="1108"/>
        <end position="1121"/>
    </location>
</feature>
<comment type="caution">
    <text evidence="3">The sequence shown here is derived from an EMBL/GenBank/DDBJ whole genome shotgun (WGS) entry which is preliminary data.</text>
</comment>
<feature type="compositionally biased region" description="Low complexity" evidence="2">
    <location>
        <begin position="1097"/>
        <end position="1106"/>
    </location>
</feature>
<feature type="compositionally biased region" description="Acidic residues" evidence="2">
    <location>
        <begin position="1140"/>
        <end position="1149"/>
    </location>
</feature>
<dbReference type="PANTHER" id="PTHR43941:SF1">
    <property type="entry name" value="STRUCTURAL MAINTENANCE OF CHROMOSOMES PROTEIN 2"/>
    <property type="match status" value="1"/>
</dbReference>
<dbReference type="OrthoDB" id="5332870at2759"/>
<evidence type="ECO:0000313" key="3">
    <source>
        <dbReference type="EMBL" id="KAF7564945.1"/>
    </source>
</evidence>
<dbReference type="GO" id="GO:0007076">
    <property type="term" value="P:mitotic chromosome condensation"/>
    <property type="evidence" value="ECO:0007669"/>
    <property type="project" value="TreeGrafter"/>
</dbReference>
<evidence type="ECO:0000256" key="2">
    <source>
        <dbReference type="SAM" id="MobiDB-lite"/>
    </source>
</evidence>
<accession>A0A2W1DYJ0</accession>
<dbReference type="PANTHER" id="PTHR43941">
    <property type="entry name" value="STRUCTURAL MAINTENANCE OF CHROMOSOMES PROTEIN 2"/>
    <property type="match status" value="1"/>
</dbReference>
<dbReference type="RefSeq" id="XP_065959062.1">
    <property type="nucleotide sequence ID" value="XM_066104498.1"/>
</dbReference>
<feature type="coiled-coil region" evidence="1">
    <location>
        <begin position="636"/>
        <end position="942"/>
    </location>
</feature>
<protein>
    <submittedName>
        <fullName evidence="3">Myosin-tail-1 multi-domain protein</fullName>
    </submittedName>
</protein>
<dbReference type="GO" id="GO:0003682">
    <property type="term" value="F:chromatin binding"/>
    <property type="evidence" value="ECO:0007669"/>
    <property type="project" value="TreeGrafter"/>
</dbReference>
<proteinExistence type="predicted"/>
<sequence length="1149" mass="129370">MRKSAIPGASFGVRLSEKRQGKQTTPPDFRMPNATAPPSTGSTRHKLNSILTVMADISAALSSEITRILQCIYPASLFNLSKLLAQTSIPAIRASIHNRSPCEVKRLATIVYDALEQAAYTLHVLHHLSYAPEFRDELLIAKPDLLHALLKKANSSKSDFEHYAGLCVLLLSRQLPDGVLLPAEAQGFFLNSFQKAIQAPSVDTLRSVYCMLNGACRGLHSLLPSDVRRKFDAGLCGILKSNSPGESSTLLSWVCGIVFATEHPEGVTSIQTPSANEQPVSTESLQQQWKTISGQKLFGSMGHLYKTISLVCTSVMKMIYNGATDDDAIEIIRIASRVLQFVDQDVKNSWGKQDQTTRTLFKKFPEKISGLDSSSTLMLEALSFFAVLSGSRELPLGLIERYEECISNFDCIVDPESASELLSASLPLFAAQMEESTIQRLLIGVLDGCASRPNSRQLSSLVNIIDKLTTAATTQEALRNRVLRALSSQTMLEKSWSLIQIDLKDNVTGCCTYSGSLHRQLVATTIASLLVVAFAADLDAPKLPNALIVALIKKQQNLPPIMNACSHSLDNSPPSSISLFQQASTQYTGQHLQEWKERINSVVDSQSKYQKELFTREVAKYCEDLETRCNTVEEPLRREEERSKRLEGQVERLLSDIESLSKQREDDMHYQEGLEKDLEDAKDYRNRVELEQRRMIEEKEEMSAKLQDVEEALERTNRQAEDMLNAAQEDFAEKETNFRSTLLQREDEKRHRDAEMESLRIAINELRESQVQWEKDHYSLAEEHERLRARCCDTEELLQKERENANRQADELSRLESQLSEYQQDLEHKETELRDTNERLKTLQGRHEELRHESEERLRNLAAKHADTLDAAILKAEEEREEIGAQLQNALQAFKHEAAEHEKTSGEAQRLRESIPPLKSRIQELQKICTEQEEELESLRNWHTEMLAHLKQPLNVRPSSRSYKDAIQPQPTEERTHRRRKSTRSSQDIAQKAAKSPQVLTNTVMDKATDDSFVSPTDSYSSQGDGPAPKRPKPQSNFKVPAMHTPYTRKPDLISKSVSNRTSSSKRSALRQMSPNRRHTVGFAMTDEEDESCVDGMQSMRQRSSSLQDDEQADFGMDDDFTSGTPLTPGYAAGTGRAPEDDDGSMTEL</sequence>
<keyword evidence="1" id="KW-0175">Coiled coil</keyword>
<feature type="region of interest" description="Disordered" evidence="2">
    <location>
        <begin position="953"/>
        <end position="1149"/>
    </location>
</feature>
<feature type="compositionally biased region" description="Low complexity" evidence="2">
    <location>
        <begin position="1055"/>
        <end position="1067"/>
    </location>
</feature>
<dbReference type="EMBL" id="NQIK02000010">
    <property type="protein sequence ID" value="KAF7564945.1"/>
    <property type="molecule type" value="Genomic_DNA"/>
</dbReference>
<dbReference type="KEGG" id="ptrr:6345287"/>
<dbReference type="GeneID" id="6345287"/>
<dbReference type="GO" id="GO:0000785">
    <property type="term" value="C:chromatin"/>
    <property type="evidence" value="ECO:0007669"/>
    <property type="project" value="TreeGrafter"/>
</dbReference>
<reference evidence="3" key="1">
    <citation type="journal article" date="2018" name="BMC Genomics">
        <title>Comparative genomics of the wheat fungal pathogen Pyrenophora tritici-repentis reveals chromosomal variations and genome plasticity.</title>
        <authorList>
            <person name="Moolhuijzen P."/>
            <person name="See P.T."/>
            <person name="Hane J.K."/>
            <person name="Shi G."/>
            <person name="Liu Z."/>
            <person name="Oliver R.P."/>
            <person name="Moffat C.S."/>
        </authorList>
    </citation>
    <scope>NUCLEOTIDE SEQUENCE [LARGE SCALE GENOMIC DNA]</scope>
    <source>
        <strain evidence="3">M4</strain>
    </source>
</reference>
<feature type="compositionally biased region" description="Polar residues" evidence="2">
    <location>
        <begin position="1012"/>
        <end position="1024"/>
    </location>
</feature>